<name>A0A1D1XSF2_9ARAE</name>
<feature type="transmembrane region" description="Helical" evidence="1">
    <location>
        <begin position="58"/>
        <end position="82"/>
    </location>
</feature>
<evidence type="ECO:0000256" key="1">
    <source>
        <dbReference type="SAM" id="Phobius"/>
    </source>
</evidence>
<feature type="transmembrane region" description="Helical" evidence="1">
    <location>
        <begin position="291"/>
        <end position="315"/>
    </location>
</feature>
<evidence type="ECO:0000313" key="2">
    <source>
        <dbReference type="EMBL" id="JAT45297.1"/>
    </source>
</evidence>
<feature type="transmembrane region" description="Helical" evidence="1">
    <location>
        <begin position="200"/>
        <end position="221"/>
    </location>
</feature>
<proteinExistence type="predicted"/>
<accession>A0A1D1XSF2</accession>
<sequence length="349" mass="38634">MHGGCWRERERERAMGKEQGFSAFSIGDHPLRPNPTVLQIFQDAAKLLWRSRKPMSSILLILLVPHTLYYFGSLFLVTPLTADWTLKLATMSTKDPRSPEYRDLLTAATKDGREVTGFQVVTILIYFLSSSFLLMAAVHTLTVAGVKGEQVTLKDLLCRIKGTWKGPVVTKLYVSFFSFGYAAVVLLVIGFFYILSIGNYTVLLAMGGVVAVLALLLLLYLEMVWYQSLVISVVEEDCSGLAALGRASELIRGRRRLGFSVNFFLLVIYVIVPVASYFVNAGLPPCKAAQVVGGVAMVVYGLLMSAFMQAVYVVFYHECKRSHGEEVAMKESFVYTRVPIAPTLDGALP</sequence>
<dbReference type="EMBL" id="GDJX01022639">
    <property type="protein sequence ID" value="JAT45297.1"/>
    <property type="molecule type" value="Transcribed_RNA"/>
</dbReference>
<dbReference type="PANTHER" id="PTHR33133:SF1">
    <property type="entry name" value="EXPRESSED PROTEIN-RELATED"/>
    <property type="match status" value="1"/>
</dbReference>
<feature type="transmembrane region" description="Helical" evidence="1">
    <location>
        <begin position="257"/>
        <end position="279"/>
    </location>
</feature>
<dbReference type="AlphaFoldDB" id="A0A1D1XSF2"/>
<organism evidence="2">
    <name type="scientific">Anthurium amnicola</name>
    <dbReference type="NCBI Taxonomy" id="1678845"/>
    <lineage>
        <taxon>Eukaryota</taxon>
        <taxon>Viridiplantae</taxon>
        <taxon>Streptophyta</taxon>
        <taxon>Embryophyta</taxon>
        <taxon>Tracheophyta</taxon>
        <taxon>Spermatophyta</taxon>
        <taxon>Magnoliopsida</taxon>
        <taxon>Liliopsida</taxon>
        <taxon>Araceae</taxon>
        <taxon>Pothoideae</taxon>
        <taxon>Potheae</taxon>
        <taxon>Anthurium</taxon>
    </lineage>
</organism>
<keyword evidence="1" id="KW-1133">Transmembrane helix</keyword>
<protein>
    <submittedName>
        <fullName evidence="2">Peptide transporter PTR2</fullName>
    </submittedName>
</protein>
<reference evidence="2" key="1">
    <citation type="submission" date="2015-07" db="EMBL/GenBank/DDBJ databases">
        <title>Transcriptome Assembly of Anthurium amnicola.</title>
        <authorList>
            <person name="Suzuki J."/>
        </authorList>
    </citation>
    <scope>NUCLEOTIDE SEQUENCE</scope>
</reference>
<keyword evidence="1" id="KW-0812">Transmembrane</keyword>
<feature type="transmembrane region" description="Helical" evidence="1">
    <location>
        <begin position="123"/>
        <end position="146"/>
    </location>
</feature>
<gene>
    <name evidence="2" type="primary">PTR2_4</name>
    <name evidence="2" type="ORF">g.124862</name>
</gene>
<dbReference type="PANTHER" id="PTHR33133">
    <property type="entry name" value="OS08G0107100 PROTEIN-RELATED"/>
    <property type="match status" value="1"/>
</dbReference>
<feature type="transmembrane region" description="Helical" evidence="1">
    <location>
        <begin position="172"/>
        <end position="194"/>
    </location>
</feature>
<keyword evidence="1" id="KW-0472">Membrane</keyword>